<dbReference type="EMBL" id="FOXH01000018">
    <property type="protein sequence ID" value="SFQ43144.1"/>
    <property type="molecule type" value="Genomic_DNA"/>
</dbReference>
<dbReference type="Proteomes" id="UP000199306">
    <property type="component" value="Unassembled WGS sequence"/>
</dbReference>
<dbReference type="STRING" id="1079859.SAMN04515674_118108"/>
<keyword evidence="2" id="KW-0378">Hydrolase</keyword>
<keyword evidence="1" id="KW-0472">Membrane</keyword>
<keyword evidence="1" id="KW-0812">Transmembrane</keyword>
<keyword evidence="2" id="KW-0540">Nuclease</keyword>
<keyword evidence="3" id="KW-1185">Reference proteome</keyword>
<reference evidence="2 3" key="1">
    <citation type="submission" date="2016-10" db="EMBL/GenBank/DDBJ databases">
        <authorList>
            <person name="de Groot N.N."/>
        </authorList>
    </citation>
    <scope>NUCLEOTIDE SEQUENCE [LARGE SCALE GENOMIC DNA]</scope>
    <source>
        <strain evidence="3">E92,LMG 26720,CCM 7988</strain>
    </source>
</reference>
<accession>A0A1I5YG46</accession>
<evidence type="ECO:0000313" key="3">
    <source>
        <dbReference type="Proteomes" id="UP000199306"/>
    </source>
</evidence>
<feature type="transmembrane region" description="Helical" evidence="1">
    <location>
        <begin position="13"/>
        <end position="32"/>
    </location>
</feature>
<evidence type="ECO:0000256" key="1">
    <source>
        <dbReference type="SAM" id="Phobius"/>
    </source>
</evidence>
<dbReference type="GO" id="GO:0004519">
    <property type="term" value="F:endonuclease activity"/>
    <property type="evidence" value="ECO:0007669"/>
    <property type="project" value="UniProtKB-KW"/>
</dbReference>
<proteinExistence type="predicted"/>
<sequence>MDPLNKSVAISEILILLIISAIIGYAIGRIILKNKLNGLRALIAEKELELKQCLAQKPVSLTGSASNLTTFQDERSDDLKKIEGIGTKIEDLLNEAGIKNFARLSITTVDRLNEVLKAAGPRFQMHDPTTWPAQAKLAAEGRWEELKKWQDELNAGKES</sequence>
<dbReference type="RefSeq" id="WP_092019466.1">
    <property type="nucleotide sequence ID" value="NZ_FOXH01000018.1"/>
</dbReference>
<dbReference type="AlphaFoldDB" id="A0A1I5YG46"/>
<dbReference type="Gene3D" id="1.10.150.20">
    <property type="entry name" value="5' to 3' exonuclease, C-terminal subdomain"/>
    <property type="match status" value="1"/>
</dbReference>
<dbReference type="OrthoDB" id="1493222at2"/>
<gene>
    <name evidence="2" type="ORF">SAMN04515674_118108</name>
</gene>
<name>A0A1I5YG46_9BACT</name>
<keyword evidence="2" id="KW-0255">Endonuclease</keyword>
<keyword evidence="1" id="KW-1133">Transmembrane helix</keyword>
<organism evidence="2 3">
    <name type="scientific">Pseudarcicella hirudinis</name>
    <dbReference type="NCBI Taxonomy" id="1079859"/>
    <lineage>
        <taxon>Bacteria</taxon>
        <taxon>Pseudomonadati</taxon>
        <taxon>Bacteroidota</taxon>
        <taxon>Cytophagia</taxon>
        <taxon>Cytophagales</taxon>
        <taxon>Flectobacillaceae</taxon>
        <taxon>Pseudarcicella</taxon>
    </lineage>
</organism>
<evidence type="ECO:0000313" key="2">
    <source>
        <dbReference type="EMBL" id="SFQ43144.1"/>
    </source>
</evidence>
<protein>
    <submittedName>
        <fullName evidence="2">Predicted 5' DNA nuclease, flap endonuclease-1-like, helix-3-turn-helix (H3TH) domain</fullName>
    </submittedName>
</protein>